<name>A0A1Y1QFF3_9GAMM</name>
<evidence type="ECO:0008006" key="5">
    <source>
        <dbReference type="Google" id="ProtNLM"/>
    </source>
</evidence>
<comment type="caution">
    <text evidence="3">The sequence shown here is derived from an EMBL/GenBank/DDBJ whole genome shotgun (WGS) entry which is preliminary data.</text>
</comment>
<feature type="chain" id="PRO_5013276822" description="Alpha-galactosidase NEW3 domain-containing protein" evidence="2">
    <location>
        <begin position="34"/>
        <end position="942"/>
    </location>
</feature>
<feature type="signal peptide" evidence="2">
    <location>
        <begin position="1"/>
        <end position="33"/>
    </location>
</feature>
<organism evidence="3 4">
    <name type="scientific">Thiothrix lacustris</name>
    <dbReference type="NCBI Taxonomy" id="525917"/>
    <lineage>
        <taxon>Bacteria</taxon>
        <taxon>Pseudomonadati</taxon>
        <taxon>Pseudomonadota</taxon>
        <taxon>Gammaproteobacteria</taxon>
        <taxon>Thiotrichales</taxon>
        <taxon>Thiotrichaceae</taxon>
        <taxon>Thiothrix</taxon>
    </lineage>
</organism>
<evidence type="ECO:0000256" key="1">
    <source>
        <dbReference type="SAM" id="MobiDB-lite"/>
    </source>
</evidence>
<reference evidence="3 4" key="1">
    <citation type="submission" date="2017-01" db="EMBL/GenBank/DDBJ databases">
        <title>Novel large sulfur bacteria in the metagenomes of groundwater-fed chemosynthetic microbial mats in the Lake Huron basin.</title>
        <authorList>
            <person name="Sharrar A.M."/>
            <person name="Flood B.E."/>
            <person name="Bailey J.V."/>
            <person name="Jones D.S."/>
            <person name="Biddanda B."/>
            <person name="Ruberg S.A."/>
            <person name="Marcus D.N."/>
            <person name="Dick G.J."/>
        </authorList>
    </citation>
    <scope>NUCLEOTIDE SEQUENCE [LARGE SCALE GENOMIC DNA]</scope>
    <source>
        <strain evidence="3">A8</strain>
    </source>
</reference>
<evidence type="ECO:0000313" key="4">
    <source>
        <dbReference type="Proteomes" id="UP000192491"/>
    </source>
</evidence>
<keyword evidence="2" id="KW-0732">Signal</keyword>
<dbReference type="SUPFAM" id="SSF56935">
    <property type="entry name" value="Porins"/>
    <property type="match status" value="1"/>
</dbReference>
<sequence length="942" mass="101627">MYKSTPAHPSANSGAIRLALAASLLMLAQAATAADEINITPGQRQITVTKPGVVTLRFEVENRSGQTQQLQENLTLPEGWELLTNTTPFLLANGSREVRLIHVVAPRGTGSGAYRVQYAVSAQDGGSISGSQSVTIQMEEQAGIRLSAAPAPSSLLGGEQYEAEFILENTGNHQMNYTLSGRDEEGYITAVEPRKLKLAAGASGSVKVKGKIPRNLDETTQYKVALEAQGGGKQAEASVTIPLISRVTKGASKYQTLPGRLTTRQTQQKRQLADGTETQEQQTQVEYNAAGAIDKNGKHRVGVRVRNGKNSTTTGTTVEQQADYQLNYDNDEVAIKTGHQGFGVSGLSGNALSGIGAEAVYTPQNTDKQQPLEMRAFTGQSRSGDTAQEKVSGAAVSYQWDEYDTSASVIQNKKQATATQPATQQTVAAVKGAWRGEKTGVRTEIAADDDAVAWSVDANGQWQSLSTNVSALQAGAKFDGGSTNTQQAFANARYQIDEQTSADISTRRTRNNLDNDPTKEIRQDQEHQARLSRTFGENKQIEVSLGHRQRKEKDLRAVATTDQDIQSTTLDYTHRFDSVQVSASTEQGKRTDRIKASGKGSKHALAVNWQPSKDLSANVNYALNDGLDSSERTTTAGVNTTYRLNRRATVSGYAQRNNNANDQSHADSLEVKYSHDLKDWGSIATSARRVDNAASDGKITHDNTLAIEYSLPLDMPIRVRDDIGSVQGKVHFAADQRPAKDIVVQMDGAYAITDENGEFRYPNVPAKEYRLQVDSTRPNTQGYMLSADGAEAVVSVQPKQTANLKLGLHSAARVSGTLQAFIPDAQAALGNTNAEGKAALKADKGLGMVLLELQPVGEIGKRITYRRTTLHDGSFSFAGIPPGQWQLVVADTNRLPANYRMEQNQFMVDLSQGDNKELLIRALPTAEGIKKVGPAGGFSVTG</sequence>
<dbReference type="InterPro" id="IPR023614">
    <property type="entry name" value="Porin_dom_sf"/>
</dbReference>
<feature type="region of interest" description="Disordered" evidence="1">
    <location>
        <begin position="262"/>
        <end position="281"/>
    </location>
</feature>
<accession>A0A1Y1QFF3</accession>
<proteinExistence type="predicted"/>
<protein>
    <recommendedName>
        <fullName evidence="5">Alpha-galactosidase NEW3 domain-containing protein</fullName>
    </recommendedName>
</protein>
<dbReference type="AlphaFoldDB" id="A0A1Y1QFF3"/>
<evidence type="ECO:0000256" key="2">
    <source>
        <dbReference type="SAM" id="SignalP"/>
    </source>
</evidence>
<dbReference type="Gene3D" id="2.40.160.10">
    <property type="entry name" value="Porin"/>
    <property type="match status" value="1"/>
</dbReference>
<dbReference type="Proteomes" id="UP000192491">
    <property type="component" value="Unassembled WGS sequence"/>
</dbReference>
<feature type="compositionally biased region" description="Basic and acidic residues" evidence="1">
    <location>
        <begin position="511"/>
        <end position="526"/>
    </location>
</feature>
<gene>
    <name evidence="3" type="ORF">BWK73_37160</name>
</gene>
<evidence type="ECO:0000313" key="3">
    <source>
        <dbReference type="EMBL" id="OQX04149.1"/>
    </source>
</evidence>
<dbReference type="EMBL" id="MTEJ01000355">
    <property type="protein sequence ID" value="OQX04149.1"/>
    <property type="molecule type" value="Genomic_DNA"/>
</dbReference>
<feature type="region of interest" description="Disordered" evidence="1">
    <location>
        <begin position="500"/>
        <end position="526"/>
    </location>
</feature>